<reference evidence="1 2" key="1">
    <citation type="submission" date="2024-01" db="EMBL/GenBank/DDBJ databases">
        <title>Genome assemblies of Stephania.</title>
        <authorList>
            <person name="Yang L."/>
        </authorList>
    </citation>
    <scope>NUCLEOTIDE SEQUENCE [LARGE SCALE GENOMIC DNA]</scope>
    <source>
        <strain evidence="1">QJT</strain>
        <tissue evidence="1">Leaf</tissue>
    </source>
</reference>
<proteinExistence type="predicted"/>
<gene>
    <name evidence="1" type="ORF">Sjap_024543</name>
</gene>
<protein>
    <submittedName>
        <fullName evidence="1">Uncharacterized protein</fullName>
    </submittedName>
</protein>
<sequence length="183" mass="20449">MTWGIVGDLTMSIMESHSPGASISMMMSRNGGDMQLIWFQSASSVDITSSPPMRPSLCDHVLPPSYLCLARRTFRSSAGYTLLIALLHLCLVERTFRNSSVCVLLIAVNGWNREILDISSLTMVETLCLECLDSAIMDTNECQQLYMDIQEFYEGLNMKVEQQVPLLLVEMTALSEAMEGEKH</sequence>
<accession>A0AAP0HP23</accession>
<keyword evidence="2" id="KW-1185">Reference proteome</keyword>
<organism evidence="1 2">
    <name type="scientific">Stephania japonica</name>
    <dbReference type="NCBI Taxonomy" id="461633"/>
    <lineage>
        <taxon>Eukaryota</taxon>
        <taxon>Viridiplantae</taxon>
        <taxon>Streptophyta</taxon>
        <taxon>Embryophyta</taxon>
        <taxon>Tracheophyta</taxon>
        <taxon>Spermatophyta</taxon>
        <taxon>Magnoliopsida</taxon>
        <taxon>Ranunculales</taxon>
        <taxon>Menispermaceae</taxon>
        <taxon>Menispermoideae</taxon>
        <taxon>Cissampelideae</taxon>
        <taxon>Stephania</taxon>
    </lineage>
</organism>
<dbReference type="PANTHER" id="PTHR24209:SF25">
    <property type="entry name" value="PROTEIN DA1-RELATED 1"/>
    <property type="match status" value="1"/>
</dbReference>
<dbReference type="GO" id="GO:0043130">
    <property type="term" value="F:ubiquitin binding"/>
    <property type="evidence" value="ECO:0007669"/>
    <property type="project" value="TreeGrafter"/>
</dbReference>
<comment type="caution">
    <text evidence="1">The sequence shown here is derived from an EMBL/GenBank/DDBJ whole genome shotgun (WGS) entry which is preliminary data.</text>
</comment>
<dbReference type="Proteomes" id="UP001417504">
    <property type="component" value="Unassembled WGS sequence"/>
</dbReference>
<dbReference type="InterPro" id="IPR045218">
    <property type="entry name" value="DA1-like"/>
</dbReference>
<dbReference type="EMBL" id="JBBNAE010000010">
    <property type="protein sequence ID" value="KAK9091366.1"/>
    <property type="molecule type" value="Genomic_DNA"/>
</dbReference>
<evidence type="ECO:0000313" key="1">
    <source>
        <dbReference type="EMBL" id="KAK9091366.1"/>
    </source>
</evidence>
<dbReference type="PANTHER" id="PTHR24209">
    <property type="entry name" value="PROTEIN DA1-RELATED 2"/>
    <property type="match status" value="1"/>
</dbReference>
<name>A0AAP0HP23_9MAGN</name>
<dbReference type="AlphaFoldDB" id="A0AAP0HP23"/>
<evidence type="ECO:0000313" key="2">
    <source>
        <dbReference type="Proteomes" id="UP001417504"/>
    </source>
</evidence>